<evidence type="ECO:0000256" key="2">
    <source>
        <dbReference type="ARBA" id="ARBA00012150"/>
    </source>
</evidence>
<evidence type="ECO:0000256" key="3">
    <source>
        <dbReference type="ARBA" id="ARBA00015991"/>
    </source>
</evidence>
<evidence type="ECO:0000256" key="5">
    <source>
        <dbReference type="PROSITE-ProRule" id="PRU00520"/>
    </source>
</evidence>
<comment type="caution">
    <text evidence="8">The sequence shown here is derived from an EMBL/GenBank/DDBJ whole genome shotgun (WGS) entry which is preliminary data.</text>
</comment>
<dbReference type="Proteomes" id="UP000315400">
    <property type="component" value="Unassembled WGS sequence"/>
</dbReference>
<comment type="similarity">
    <text evidence="1 6">Belongs to the acylphosphatase family.</text>
</comment>
<dbReference type="GO" id="GO:0003998">
    <property type="term" value="F:acylphosphatase activity"/>
    <property type="evidence" value="ECO:0007669"/>
    <property type="project" value="UniProtKB-EC"/>
</dbReference>
<dbReference type="Gene3D" id="3.30.70.100">
    <property type="match status" value="1"/>
</dbReference>
<dbReference type="SUPFAM" id="SSF54975">
    <property type="entry name" value="Acylphosphatase/BLUF domain-like"/>
    <property type="match status" value="1"/>
</dbReference>
<dbReference type="STRING" id="1260251.SPISAL_02555"/>
<dbReference type="Pfam" id="PF00708">
    <property type="entry name" value="Acylphosphatase"/>
    <property type="match status" value="1"/>
</dbReference>
<feature type="active site" evidence="5">
    <location>
        <position position="23"/>
    </location>
</feature>
<evidence type="ECO:0000256" key="6">
    <source>
        <dbReference type="RuleBase" id="RU004168"/>
    </source>
</evidence>
<sequence length="93" mass="10060">MTKASIQCRRFLVQGQVQGVFYRASTQSEAAQHDLTGWVRNRDDGRVEVLACGSNAGLDALETWLHEGPPRAVVASVTSEPADDPGMSGFEII</sequence>
<feature type="active site" evidence="5">
    <location>
        <position position="41"/>
    </location>
</feature>
<evidence type="ECO:0000256" key="4">
    <source>
        <dbReference type="ARBA" id="ARBA00047645"/>
    </source>
</evidence>
<comment type="catalytic activity">
    <reaction evidence="4 5">
        <text>an acyl phosphate + H2O = a carboxylate + phosphate + H(+)</text>
        <dbReference type="Rhea" id="RHEA:14965"/>
        <dbReference type="ChEBI" id="CHEBI:15377"/>
        <dbReference type="ChEBI" id="CHEBI:15378"/>
        <dbReference type="ChEBI" id="CHEBI:29067"/>
        <dbReference type="ChEBI" id="CHEBI:43474"/>
        <dbReference type="ChEBI" id="CHEBI:59918"/>
        <dbReference type="EC" id="3.6.1.7"/>
    </reaction>
</comment>
<dbReference type="InterPro" id="IPR036046">
    <property type="entry name" value="Acylphosphatase-like_dom_sf"/>
</dbReference>
<dbReference type="PROSITE" id="PS51160">
    <property type="entry name" value="ACYLPHOSPHATASE_3"/>
    <property type="match status" value="1"/>
</dbReference>
<dbReference type="PANTHER" id="PTHR47268:SF4">
    <property type="entry name" value="ACYLPHOSPHATASE"/>
    <property type="match status" value="1"/>
</dbReference>
<reference evidence="8 9" key="1">
    <citation type="submission" date="2019-06" db="EMBL/GenBank/DDBJ databases">
        <title>Metagenome assembled Genome of Spiribacter salinus SL48-SHIP from the microbial mat of Salt Lake 48 (Novosibirsk region, Russia).</title>
        <authorList>
            <person name="Shipova A."/>
            <person name="Rozanov A.S."/>
            <person name="Bryanskaya A.V."/>
            <person name="Peltek S.E."/>
        </authorList>
    </citation>
    <scope>NUCLEOTIDE SEQUENCE [LARGE SCALE GENOMIC DNA]</scope>
    <source>
        <strain evidence="8">SL48-SHIP-2</strain>
    </source>
</reference>
<gene>
    <name evidence="8" type="ORF">FKY71_00840</name>
</gene>
<dbReference type="InterPro" id="IPR020456">
    <property type="entry name" value="Acylphosphatase"/>
</dbReference>
<dbReference type="InterPro" id="IPR001792">
    <property type="entry name" value="Acylphosphatase-like_dom"/>
</dbReference>
<protein>
    <recommendedName>
        <fullName evidence="3 5">acylphosphatase</fullName>
        <ecNumber evidence="2 5">3.6.1.7</ecNumber>
    </recommendedName>
</protein>
<proteinExistence type="inferred from homology"/>
<organism evidence="8 9">
    <name type="scientific">Spiribacter salinus</name>
    <dbReference type="NCBI Taxonomy" id="1335746"/>
    <lineage>
        <taxon>Bacteria</taxon>
        <taxon>Pseudomonadati</taxon>
        <taxon>Pseudomonadota</taxon>
        <taxon>Gammaproteobacteria</taxon>
        <taxon>Chromatiales</taxon>
        <taxon>Ectothiorhodospiraceae</taxon>
        <taxon>Spiribacter</taxon>
    </lineage>
</organism>
<accession>A0A540VW93</accession>
<feature type="domain" description="Acylphosphatase-like" evidence="7">
    <location>
        <begin position="8"/>
        <end position="93"/>
    </location>
</feature>
<evidence type="ECO:0000313" key="9">
    <source>
        <dbReference type="Proteomes" id="UP000315400"/>
    </source>
</evidence>
<keyword evidence="5" id="KW-0378">Hydrolase</keyword>
<evidence type="ECO:0000313" key="8">
    <source>
        <dbReference type="EMBL" id="TQF00957.1"/>
    </source>
</evidence>
<dbReference type="EMBL" id="VIFK01000002">
    <property type="protein sequence ID" value="TQF00957.1"/>
    <property type="molecule type" value="Genomic_DNA"/>
</dbReference>
<evidence type="ECO:0000259" key="7">
    <source>
        <dbReference type="PROSITE" id="PS51160"/>
    </source>
</evidence>
<dbReference type="RefSeq" id="WP_222518539.1">
    <property type="nucleotide sequence ID" value="NZ_MBFX01000002.1"/>
</dbReference>
<evidence type="ECO:0000256" key="1">
    <source>
        <dbReference type="ARBA" id="ARBA00005614"/>
    </source>
</evidence>
<dbReference type="InterPro" id="IPR017968">
    <property type="entry name" value="Acylphosphatase_CS"/>
</dbReference>
<dbReference type="AlphaFoldDB" id="A0A540VW93"/>
<dbReference type="PROSITE" id="PS00151">
    <property type="entry name" value="ACYLPHOSPHATASE_2"/>
    <property type="match status" value="1"/>
</dbReference>
<dbReference type="EC" id="3.6.1.7" evidence="2 5"/>
<dbReference type="PANTHER" id="PTHR47268">
    <property type="entry name" value="ACYLPHOSPHATASE"/>
    <property type="match status" value="1"/>
</dbReference>
<name>A0A540VW93_9GAMM</name>